<evidence type="ECO:0000313" key="2">
    <source>
        <dbReference type="Proteomes" id="UP000789570"/>
    </source>
</evidence>
<dbReference type="Proteomes" id="UP000789570">
    <property type="component" value="Unassembled WGS sequence"/>
</dbReference>
<reference evidence="1" key="1">
    <citation type="submission" date="2021-06" db="EMBL/GenBank/DDBJ databases">
        <authorList>
            <person name="Kallberg Y."/>
            <person name="Tangrot J."/>
            <person name="Rosling A."/>
        </authorList>
    </citation>
    <scope>NUCLEOTIDE SEQUENCE</scope>
    <source>
        <strain evidence="1">UK204</strain>
    </source>
</reference>
<sequence>MAEETLLETLKIVEMEDCVYSATAKRLIGHFNEMINSFDAQKFWDSLNVREEKSKTQTAQVILQEKEEQNACQVRIGALDANIQKLTRKRQGEELPSTPPNK</sequence>
<dbReference type="OrthoDB" id="2412484at2759"/>
<gene>
    <name evidence="1" type="ORF">FCALED_LOCUS15726</name>
</gene>
<name>A0A9N9IQB2_9GLOM</name>
<dbReference type="EMBL" id="CAJVPQ010015448">
    <property type="protein sequence ID" value="CAG8742589.1"/>
    <property type="molecule type" value="Genomic_DNA"/>
</dbReference>
<protein>
    <submittedName>
        <fullName evidence="1">4683_t:CDS:1</fullName>
    </submittedName>
</protein>
<evidence type="ECO:0000313" key="1">
    <source>
        <dbReference type="EMBL" id="CAG8742589.1"/>
    </source>
</evidence>
<accession>A0A9N9IQB2</accession>
<dbReference type="AlphaFoldDB" id="A0A9N9IQB2"/>
<keyword evidence="2" id="KW-1185">Reference proteome</keyword>
<proteinExistence type="predicted"/>
<feature type="non-terminal residue" evidence="1">
    <location>
        <position position="102"/>
    </location>
</feature>
<comment type="caution">
    <text evidence="1">The sequence shown here is derived from an EMBL/GenBank/DDBJ whole genome shotgun (WGS) entry which is preliminary data.</text>
</comment>
<organism evidence="1 2">
    <name type="scientific">Funneliformis caledonium</name>
    <dbReference type="NCBI Taxonomy" id="1117310"/>
    <lineage>
        <taxon>Eukaryota</taxon>
        <taxon>Fungi</taxon>
        <taxon>Fungi incertae sedis</taxon>
        <taxon>Mucoromycota</taxon>
        <taxon>Glomeromycotina</taxon>
        <taxon>Glomeromycetes</taxon>
        <taxon>Glomerales</taxon>
        <taxon>Glomeraceae</taxon>
        <taxon>Funneliformis</taxon>
    </lineage>
</organism>